<accession>A0A3N7EF59</accession>
<dbReference type="InParanoid" id="A0A3N7EF59"/>
<dbReference type="AlphaFoldDB" id="A0A3N7EF59"/>
<protein>
    <submittedName>
        <fullName evidence="1">Uncharacterized protein</fullName>
    </submittedName>
</protein>
<name>A0A3N7EF59_POPTR</name>
<gene>
    <name evidence="1" type="ORF">POPTR_001G007600</name>
</gene>
<dbReference type="EMBL" id="CM009290">
    <property type="protein sequence ID" value="RQO84245.1"/>
    <property type="molecule type" value="Genomic_DNA"/>
</dbReference>
<dbReference type="PANTHER" id="PTHR31480">
    <property type="entry name" value="BIFUNCTIONAL LYCOPENE CYCLASE/PHYTOENE SYNTHASE"/>
    <property type="match status" value="1"/>
</dbReference>
<dbReference type="SUPFAM" id="SSF48576">
    <property type="entry name" value="Terpenoid synthases"/>
    <property type="match status" value="1"/>
</dbReference>
<proteinExistence type="predicted"/>
<dbReference type="InterPro" id="IPR008949">
    <property type="entry name" value="Isoprenoid_synthase_dom_sf"/>
</dbReference>
<reference evidence="1 2" key="1">
    <citation type="journal article" date="2006" name="Science">
        <title>The genome of black cottonwood, Populus trichocarpa (Torr. &amp; Gray).</title>
        <authorList>
            <person name="Tuskan G.A."/>
            <person name="Difazio S."/>
            <person name="Jansson S."/>
            <person name="Bohlmann J."/>
            <person name="Grigoriev I."/>
            <person name="Hellsten U."/>
            <person name="Putnam N."/>
            <person name="Ralph S."/>
            <person name="Rombauts S."/>
            <person name="Salamov A."/>
            <person name="Schein J."/>
            <person name="Sterck L."/>
            <person name="Aerts A."/>
            <person name="Bhalerao R.R."/>
            <person name="Bhalerao R.P."/>
            <person name="Blaudez D."/>
            <person name="Boerjan W."/>
            <person name="Brun A."/>
            <person name="Brunner A."/>
            <person name="Busov V."/>
            <person name="Campbell M."/>
            <person name="Carlson J."/>
            <person name="Chalot M."/>
            <person name="Chapman J."/>
            <person name="Chen G.L."/>
            <person name="Cooper D."/>
            <person name="Coutinho P.M."/>
            <person name="Couturier J."/>
            <person name="Covert S."/>
            <person name="Cronk Q."/>
            <person name="Cunningham R."/>
            <person name="Davis J."/>
            <person name="Degroeve S."/>
            <person name="Dejardin A."/>
            <person name="Depamphilis C."/>
            <person name="Detter J."/>
            <person name="Dirks B."/>
            <person name="Dubchak I."/>
            <person name="Duplessis S."/>
            <person name="Ehlting J."/>
            <person name="Ellis B."/>
            <person name="Gendler K."/>
            <person name="Goodstein D."/>
            <person name="Gribskov M."/>
            <person name="Grimwood J."/>
            <person name="Groover A."/>
            <person name="Gunter L."/>
            <person name="Hamberger B."/>
            <person name="Heinze B."/>
            <person name="Helariutta Y."/>
            <person name="Henrissat B."/>
            <person name="Holligan D."/>
            <person name="Holt R."/>
            <person name="Huang W."/>
            <person name="Islam-Faridi N."/>
            <person name="Jones S."/>
            <person name="Jones-Rhoades M."/>
            <person name="Jorgensen R."/>
            <person name="Joshi C."/>
            <person name="Kangasjarvi J."/>
            <person name="Karlsson J."/>
            <person name="Kelleher C."/>
            <person name="Kirkpatrick R."/>
            <person name="Kirst M."/>
            <person name="Kohler A."/>
            <person name="Kalluri U."/>
            <person name="Larimer F."/>
            <person name="Leebens-Mack J."/>
            <person name="Leple J.C."/>
            <person name="Locascio P."/>
            <person name="Lou Y."/>
            <person name="Lucas S."/>
            <person name="Martin F."/>
            <person name="Montanini B."/>
            <person name="Napoli C."/>
            <person name="Nelson D.R."/>
            <person name="Nelson C."/>
            <person name="Nieminen K."/>
            <person name="Nilsson O."/>
            <person name="Pereda V."/>
            <person name="Peter G."/>
            <person name="Philippe R."/>
            <person name="Pilate G."/>
            <person name="Poliakov A."/>
            <person name="Razumovskaya J."/>
            <person name="Richardson P."/>
            <person name="Rinaldi C."/>
            <person name="Ritland K."/>
            <person name="Rouze P."/>
            <person name="Ryaboy D."/>
            <person name="Schmutz J."/>
            <person name="Schrader J."/>
            <person name="Segerman B."/>
            <person name="Shin H."/>
            <person name="Siddiqui A."/>
            <person name="Sterky F."/>
            <person name="Terry A."/>
            <person name="Tsai C.J."/>
            <person name="Uberbacher E."/>
            <person name="Unneberg P."/>
            <person name="Vahala J."/>
            <person name="Wall K."/>
            <person name="Wessler S."/>
            <person name="Yang G."/>
            <person name="Yin T."/>
            <person name="Douglas C."/>
            <person name="Marra M."/>
            <person name="Sandberg G."/>
            <person name="Van de Peer Y."/>
            <person name="Rokhsar D."/>
        </authorList>
    </citation>
    <scope>NUCLEOTIDE SEQUENCE [LARGE SCALE GENOMIC DNA]</scope>
    <source>
        <strain evidence="2">cv. Nisqually</strain>
    </source>
</reference>
<dbReference type="STRING" id="3694.A0A3N7EF59"/>
<evidence type="ECO:0000313" key="1">
    <source>
        <dbReference type="EMBL" id="RQO84245.1"/>
    </source>
</evidence>
<evidence type="ECO:0000313" key="2">
    <source>
        <dbReference type="Proteomes" id="UP000006729"/>
    </source>
</evidence>
<sequence>MTVPVTGIAPESSSVSVQSIYNAAVHFCIANQFTDTLIEMCGKSKFLSLIYLLMLPQDELERFGLCDEDVFSIKVTDNWREFMKINFMFV</sequence>
<dbReference type="Proteomes" id="UP000006729">
    <property type="component" value="Chromosome 1"/>
</dbReference>
<keyword evidence="2" id="KW-1185">Reference proteome</keyword>
<organism evidence="1 2">
    <name type="scientific">Populus trichocarpa</name>
    <name type="common">Western balsam poplar</name>
    <name type="synonym">Populus balsamifera subsp. trichocarpa</name>
    <dbReference type="NCBI Taxonomy" id="3694"/>
    <lineage>
        <taxon>Eukaryota</taxon>
        <taxon>Viridiplantae</taxon>
        <taxon>Streptophyta</taxon>
        <taxon>Embryophyta</taxon>
        <taxon>Tracheophyta</taxon>
        <taxon>Spermatophyta</taxon>
        <taxon>Magnoliopsida</taxon>
        <taxon>eudicotyledons</taxon>
        <taxon>Gunneridae</taxon>
        <taxon>Pentapetalae</taxon>
        <taxon>rosids</taxon>
        <taxon>fabids</taxon>
        <taxon>Malpighiales</taxon>
        <taxon>Salicaceae</taxon>
        <taxon>Saliceae</taxon>
        <taxon>Populus</taxon>
    </lineage>
</organism>